<dbReference type="InterPro" id="IPR050365">
    <property type="entry name" value="TIM50"/>
</dbReference>
<evidence type="ECO:0000256" key="3">
    <source>
        <dbReference type="ARBA" id="ARBA00037324"/>
    </source>
</evidence>
<keyword evidence="8" id="KW-1185">Reference proteome</keyword>
<keyword evidence="2" id="KW-0904">Protein phosphatase</keyword>
<dbReference type="Gene3D" id="3.40.50.1000">
    <property type="entry name" value="HAD superfamily/HAD-like"/>
    <property type="match status" value="1"/>
</dbReference>
<organism evidence="7 8">
    <name type="scientific">Magallana gigas</name>
    <name type="common">Pacific oyster</name>
    <name type="synonym">Crassostrea gigas</name>
    <dbReference type="NCBI Taxonomy" id="29159"/>
    <lineage>
        <taxon>Eukaryota</taxon>
        <taxon>Metazoa</taxon>
        <taxon>Spiralia</taxon>
        <taxon>Lophotrochozoa</taxon>
        <taxon>Mollusca</taxon>
        <taxon>Bivalvia</taxon>
        <taxon>Autobranchia</taxon>
        <taxon>Pteriomorphia</taxon>
        <taxon>Ostreida</taxon>
        <taxon>Ostreoidea</taxon>
        <taxon>Ostreidae</taxon>
        <taxon>Magallana</taxon>
    </lineage>
</organism>
<evidence type="ECO:0000313" key="7">
    <source>
        <dbReference type="EnsemblMetazoa" id="G9709.1:cds"/>
    </source>
</evidence>
<dbReference type="CDD" id="cd07521">
    <property type="entry name" value="HAD_FCP1-like"/>
    <property type="match status" value="1"/>
</dbReference>
<name>A0A8W8NUT2_MAGGI</name>
<dbReference type="GO" id="GO:0005634">
    <property type="term" value="C:nucleus"/>
    <property type="evidence" value="ECO:0007669"/>
    <property type="project" value="UniProtKB-ARBA"/>
</dbReference>
<feature type="region of interest" description="Disordered" evidence="5">
    <location>
        <begin position="40"/>
        <end position="100"/>
    </location>
</feature>
<dbReference type="EnsemblMetazoa" id="G9709.1">
    <property type="protein sequence ID" value="G9709.1:cds"/>
    <property type="gene ID" value="G9709"/>
</dbReference>
<dbReference type="NCBIfam" id="TIGR02251">
    <property type="entry name" value="HIF-SF_euk"/>
    <property type="match status" value="1"/>
</dbReference>
<accession>A0A8W8NUT2</accession>
<dbReference type="SMART" id="SM00577">
    <property type="entry name" value="CPDc"/>
    <property type="match status" value="1"/>
</dbReference>
<evidence type="ECO:0000313" key="8">
    <source>
        <dbReference type="Proteomes" id="UP000005408"/>
    </source>
</evidence>
<evidence type="ECO:0000256" key="5">
    <source>
        <dbReference type="SAM" id="MobiDB-lite"/>
    </source>
</evidence>
<feature type="compositionally biased region" description="Polar residues" evidence="5">
    <location>
        <begin position="60"/>
        <end position="70"/>
    </location>
</feature>
<dbReference type="InterPro" id="IPR023214">
    <property type="entry name" value="HAD_sf"/>
</dbReference>
<comment type="similarity">
    <text evidence="4">Belongs to the CTDSPL2 family.</text>
</comment>
<dbReference type="Proteomes" id="UP000005408">
    <property type="component" value="Unassembled WGS sequence"/>
</dbReference>
<dbReference type="InterPro" id="IPR011948">
    <property type="entry name" value="Dullard_phosphatase"/>
</dbReference>
<dbReference type="PANTHER" id="PTHR12210">
    <property type="entry name" value="DULLARD PROTEIN PHOSPHATASE"/>
    <property type="match status" value="1"/>
</dbReference>
<feature type="compositionally biased region" description="Basic and acidic residues" evidence="5">
    <location>
        <begin position="1"/>
        <end position="19"/>
    </location>
</feature>
<dbReference type="SUPFAM" id="SSF56784">
    <property type="entry name" value="HAD-like"/>
    <property type="match status" value="1"/>
</dbReference>
<sequence length="477" mass="54146">MEPKFGERSKHKFSEKDTGAHVQEMPLECCGKDSMQLRRKLGGSSATATTRMRKRHDQTAAATPQRTGVTTRVKELQRTPPKKQRKGGLCPIPKDDKSDQLGAGFITSTPEVSKTAIHKKPLKIHKENPETGSPLRVPMLGTIFSPVYHCYEGEHEEREGMESIAKSLDFGGVTHYHEGEESDGASSTKENQEPLEIPIEVCHTDHPAYNVPVEICTNEKPALEGNNNHLVCGKSETMECDGLGEEEYGIYEEEEEAIADDFDAELFDPYLFIKNLPPLTEDLRARNPALPLKTRSSPEFSLVLDLDETLVHCSLTELEDAAFTFPVLFEDVTYKVFVRTRPHFREFLETVSEMFEVILFTASKKVYADKLVNILDPQKQLIKHRLFREHCVCINGNYIKDLTILGRDLSRTIIVDNSPQAFGYQLDNGIPIESWFVDKNDRELLNLVPFLQSLVHRNEDVRPHIHSRFKLHELIPP</sequence>
<dbReference type="InterPro" id="IPR004274">
    <property type="entry name" value="FCP1_dom"/>
</dbReference>
<evidence type="ECO:0000256" key="1">
    <source>
        <dbReference type="ARBA" id="ARBA00022801"/>
    </source>
</evidence>
<reference evidence="7" key="1">
    <citation type="submission" date="2022-08" db="UniProtKB">
        <authorList>
            <consortium name="EnsemblMetazoa"/>
        </authorList>
    </citation>
    <scope>IDENTIFICATION</scope>
    <source>
        <strain evidence="7">05x7-T-G4-1.051#20</strain>
    </source>
</reference>
<evidence type="ECO:0000256" key="4">
    <source>
        <dbReference type="ARBA" id="ARBA00038355"/>
    </source>
</evidence>
<keyword evidence="1" id="KW-0378">Hydrolase</keyword>
<dbReference type="AlphaFoldDB" id="A0A8W8NUT2"/>
<feature type="domain" description="FCP1 homology" evidence="6">
    <location>
        <begin position="295"/>
        <end position="454"/>
    </location>
</feature>
<dbReference type="InterPro" id="IPR036412">
    <property type="entry name" value="HAD-like_sf"/>
</dbReference>
<feature type="region of interest" description="Disordered" evidence="5">
    <location>
        <begin position="1"/>
        <end position="24"/>
    </location>
</feature>
<dbReference type="PROSITE" id="PS50969">
    <property type="entry name" value="FCP1"/>
    <property type="match status" value="1"/>
</dbReference>
<evidence type="ECO:0000256" key="2">
    <source>
        <dbReference type="ARBA" id="ARBA00022912"/>
    </source>
</evidence>
<dbReference type="GO" id="GO:0004721">
    <property type="term" value="F:phosphoprotein phosphatase activity"/>
    <property type="evidence" value="ECO:0007669"/>
    <property type="project" value="UniProtKB-KW"/>
</dbReference>
<proteinExistence type="inferred from homology"/>
<dbReference type="FunFam" id="3.40.50.1000:FF:000015">
    <property type="entry name" value="CTD small phosphatase-like protein 2"/>
    <property type="match status" value="1"/>
</dbReference>
<evidence type="ECO:0000259" key="6">
    <source>
        <dbReference type="PROSITE" id="PS50969"/>
    </source>
</evidence>
<comment type="function">
    <text evidence="3">Probable phosphatase.</text>
</comment>
<protein>
    <recommendedName>
        <fullName evidence="6">FCP1 homology domain-containing protein</fullName>
    </recommendedName>
</protein>
<dbReference type="Pfam" id="PF03031">
    <property type="entry name" value="NIF"/>
    <property type="match status" value="1"/>
</dbReference>